<evidence type="ECO:0000313" key="3">
    <source>
        <dbReference type="Proteomes" id="UP000293331"/>
    </source>
</evidence>
<evidence type="ECO:0000259" key="1">
    <source>
        <dbReference type="Pfam" id="PF09917"/>
    </source>
</evidence>
<sequence length="156" mass="18135">MAMLTTHQFLCSFLAFILYTGVAYQTPDIPAADKVCGKWQMVGESLIIQVYRDGGEFKAKIVWFDDEDDTKPTDYWKDIRNPDPNLRNRKILGMNVVEKLAYNAKTDSWEDGMIYDAKHGRHWNASAYINKEGLLKVKGYWHFKFIGKTITFKRVN</sequence>
<gene>
    <name evidence="2" type="ORF">EWM62_04285</name>
</gene>
<dbReference type="PANTHER" id="PTHR36919">
    <property type="entry name" value="BLR1215 PROTEIN"/>
    <property type="match status" value="1"/>
</dbReference>
<organism evidence="2 3">
    <name type="scientific">Mucilaginibacter terrigena</name>
    <dbReference type="NCBI Taxonomy" id="2492395"/>
    <lineage>
        <taxon>Bacteria</taxon>
        <taxon>Pseudomonadati</taxon>
        <taxon>Bacteroidota</taxon>
        <taxon>Sphingobacteriia</taxon>
        <taxon>Sphingobacteriales</taxon>
        <taxon>Sphingobacteriaceae</taxon>
        <taxon>Mucilaginibacter</taxon>
    </lineage>
</organism>
<dbReference type="EMBL" id="SEWG01000002">
    <property type="protein sequence ID" value="RYU91165.1"/>
    <property type="molecule type" value="Genomic_DNA"/>
</dbReference>
<reference evidence="2 3" key="1">
    <citation type="submission" date="2019-02" db="EMBL/GenBank/DDBJ databases">
        <title>Bacterial novel species Mucilaginibacter sp. 17JY9-4 isolated from soil.</title>
        <authorList>
            <person name="Jung H.-Y."/>
        </authorList>
    </citation>
    <scope>NUCLEOTIDE SEQUENCE [LARGE SCALE GENOMIC DNA]</scope>
    <source>
        <strain evidence="2 3">17JY9-4</strain>
    </source>
</reference>
<dbReference type="AlphaFoldDB" id="A0A4Q5LP54"/>
<dbReference type="InterPro" id="IPR019223">
    <property type="entry name" value="DUF2147"/>
</dbReference>
<dbReference type="OrthoDB" id="9814399at2"/>
<accession>A0A4Q5LP54</accession>
<keyword evidence="3" id="KW-1185">Reference proteome</keyword>
<dbReference type="RefSeq" id="WP_129875425.1">
    <property type="nucleotide sequence ID" value="NZ_SEWG01000002.1"/>
</dbReference>
<evidence type="ECO:0000313" key="2">
    <source>
        <dbReference type="EMBL" id="RYU91165.1"/>
    </source>
</evidence>
<dbReference type="Pfam" id="PF09917">
    <property type="entry name" value="DUF2147"/>
    <property type="match status" value="1"/>
</dbReference>
<dbReference type="Gene3D" id="2.40.128.520">
    <property type="match status" value="1"/>
</dbReference>
<protein>
    <submittedName>
        <fullName evidence="2">DUF2147 domain-containing protein</fullName>
    </submittedName>
</protein>
<dbReference type="Proteomes" id="UP000293331">
    <property type="component" value="Unassembled WGS sequence"/>
</dbReference>
<comment type="caution">
    <text evidence="2">The sequence shown here is derived from an EMBL/GenBank/DDBJ whole genome shotgun (WGS) entry which is preliminary data.</text>
</comment>
<feature type="domain" description="DUF2147" evidence="1">
    <location>
        <begin position="37"/>
        <end position="154"/>
    </location>
</feature>
<name>A0A4Q5LP54_9SPHI</name>
<proteinExistence type="predicted"/>
<dbReference type="PANTHER" id="PTHR36919:SF2">
    <property type="entry name" value="BLL6627 PROTEIN"/>
    <property type="match status" value="1"/>
</dbReference>